<evidence type="ECO:0000259" key="4">
    <source>
        <dbReference type="PROSITE" id="PS51379"/>
    </source>
</evidence>
<dbReference type="GO" id="GO:0046872">
    <property type="term" value="F:metal ion binding"/>
    <property type="evidence" value="ECO:0007669"/>
    <property type="project" value="UniProtKB-KW"/>
</dbReference>
<dbReference type="STRING" id="522772.Dacet_1388"/>
<dbReference type="EMBL" id="CP001968">
    <property type="protein sequence ID" value="ADD68158.1"/>
    <property type="molecule type" value="Genomic_DNA"/>
</dbReference>
<feature type="domain" description="4Fe-4S ferredoxin-type" evidence="4">
    <location>
        <begin position="58"/>
        <end position="82"/>
    </location>
</feature>
<name>D4H809_DENA2</name>
<evidence type="ECO:0000313" key="5">
    <source>
        <dbReference type="EMBL" id="ADD68158.1"/>
    </source>
</evidence>
<dbReference type="PANTHER" id="PTHR43063">
    <property type="entry name" value="4FE-4S CLUSTER CONTAINING PARA FAMILY ATPASE PROTEIN"/>
    <property type="match status" value="1"/>
</dbReference>
<dbReference type="Proteomes" id="UP000002012">
    <property type="component" value="Chromosome"/>
</dbReference>
<dbReference type="KEGG" id="dap:Dacet_1388"/>
<dbReference type="eggNOG" id="COG1149">
    <property type="taxonomic scope" value="Bacteria"/>
</dbReference>
<keyword evidence="2" id="KW-0408">Iron</keyword>
<reference evidence="5 6" key="1">
    <citation type="journal article" date="2010" name="Stand. Genomic Sci.">
        <title>Complete genome sequence of Denitrovibrio acetiphilus type strain (N2460).</title>
        <authorList>
            <person name="Kiss H."/>
            <person name="Lang E."/>
            <person name="Lapidus A."/>
            <person name="Copeland A."/>
            <person name="Nolan M."/>
            <person name="Glavina Del Rio T."/>
            <person name="Chen F."/>
            <person name="Lucas S."/>
            <person name="Tice H."/>
            <person name="Cheng J.F."/>
            <person name="Han C."/>
            <person name="Goodwin L."/>
            <person name="Pitluck S."/>
            <person name="Liolios K."/>
            <person name="Pati A."/>
            <person name="Ivanova N."/>
            <person name="Mavromatis K."/>
            <person name="Chen A."/>
            <person name="Palaniappan K."/>
            <person name="Land M."/>
            <person name="Hauser L."/>
            <person name="Chang Y.J."/>
            <person name="Jeffries C.D."/>
            <person name="Detter J.C."/>
            <person name="Brettin T."/>
            <person name="Spring S."/>
            <person name="Rohde M."/>
            <person name="Goker M."/>
            <person name="Woyke T."/>
            <person name="Bristow J."/>
            <person name="Eisen J.A."/>
            <person name="Markowitz V."/>
            <person name="Hugenholtz P."/>
            <person name="Kyrpides N.C."/>
            <person name="Klenk H.P."/>
        </authorList>
    </citation>
    <scope>NUCLEOTIDE SEQUENCE [LARGE SCALE GENOMIC DNA]</scope>
    <source>
        <strain evidence="6">DSM 12809 / NBRC 114555 / N2460</strain>
    </source>
</reference>
<dbReference type="SUPFAM" id="SSF52540">
    <property type="entry name" value="P-loop containing nucleoside triphosphate hydrolases"/>
    <property type="match status" value="1"/>
</dbReference>
<evidence type="ECO:0000256" key="2">
    <source>
        <dbReference type="ARBA" id="ARBA00023004"/>
    </source>
</evidence>
<dbReference type="PROSITE" id="PS00198">
    <property type="entry name" value="4FE4S_FER_1"/>
    <property type="match status" value="1"/>
</dbReference>
<dbReference type="InterPro" id="IPR017896">
    <property type="entry name" value="4Fe4S_Fe-S-bd"/>
</dbReference>
<keyword evidence="6" id="KW-1185">Reference proteome</keyword>
<dbReference type="PROSITE" id="PS51379">
    <property type="entry name" value="4FE4S_FER_2"/>
    <property type="match status" value="2"/>
</dbReference>
<dbReference type="AlphaFoldDB" id="D4H809"/>
<dbReference type="PaxDb" id="522772-Dacet_1388"/>
<dbReference type="Pfam" id="PF01656">
    <property type="entry name" value="CbiA"/>
    <property type="match status" value="1"/>
</dbReference>
<dbReference type="PANTHER" id="PTHR43063:SF1">
    <property type="entry name" value="4FE-4S CLUSTER CONTAINING PARA FAMILY ATPASE PROTEIN"/>
    <property type="match status" value="1"/>
</dbReference>
<dbReference type="InterPro" id="IPR017900">
    <property type="entry name" value="4Fe4S_Fe_S_CS"/>
</dbReference>
<dbReference type="InParanoid" id="D4H809"/>
<dbReference type="InterPro" id="IPR002586">
    <property type="entry name" value="CobQ/CobB/MinD/ParA_Nub-bd_dom"/>
</dbReference>
<organism evidence="5 6">
    <name type="scientific">Denitrovibrio acetiphilus (strain DSM 12809 / NBRC 114555 / N2460)</name>
    <dbReference type="NCBI Taxonomy" id="522772"/>
    <lineage>
        <taxon>Bacteria</taxon>
        <taxon>Pseudomonadati</taxon>
        <taxon>Deferribacterota</taxon>
        <taxon>Deferribacteres</taxon>
        <taxon>Deferribacterales</taxon>
        <taxon>Geovibrionaceae</taxon>
        <taxon>Denitrovibrio</taxon>
    </lineage>
</organism>
<keyword evidence="1" id="KW-0479">Metal-binding</keyword>
<dbReference type="GO" id="GO:0051536">
    <property type="term" value="F:iron-sulfur cluster binding"/>
    <property type="evidence" value="ECO:0007669"/>
    <property type="project" value="UniProtKB-KW"/>
</dbReference>
<dbReference type="InterPro" id="IPR027417">
    <property type="entry name" value="P-loop_NTPase"/>
</dbReference>
<sequence length="283" mass="30667">MVIAVASGKGGTGKTTVSVNLASVIKGKVQLLDCDVEEPNADLFLKTRGHETEIVSLPVPELCESLCVNCCSCVEFCQFNALVSLAGKVVAFPELCHSCGGCIEICPNNALKETQKRIGTKSKSKSGNISLVQGVLDVSSPLVPPLIHSVKKELKQNQIVILDAPPGASCPLIATVNDADVIVLVTEPTPFGLNDLILIVDAIKPLGHPFGVVINRDNNIFKGVEEFCSKEKIPVLMKIPEDRKIAEAYSNGQIIVSVLTEYRERFRTLMEKIKELYNLRSCH</sequence>
<dbReference type="HOGENOM" id="CLU_067767_0_0_0"/>
<protein>
    <submittedName>
        <fullName evidence="5">Cobyrinic acid ac-diamide synthase</fullName>
    </submittedName>
</protein>
<feature type="domain" description="4Fe-4S ferredoxin-type" evidence="4">
    <location>
        <begin position="87"/>
        <end position="116"/>
    </location>
</feature>
<dbReference type="Gene3D" id="3.40.50.300">
    <property type="entry name" value="P-loop containing nucleotide triphosphate hydrolases"/>
    <property type="match status" value="1"/>
</dbReference>
<dbReference type="SUPFAM" id="SSF54862">
    <property type="entry name" value="4Fe-4S ferredoxins"/>
    <property type="match status" value="1"/>
</dbReference>
<dbReference type="Gene3D" id="3.30.70.20">
    <property type="match status" value="1"/>
</dbReference>
<keyword evidence="3" id="KW-0411">Iron-sulfur</keyword>
<evidence type="ECO:0000313" key="6">
    <source>
        <dbReference type="Proteomes" id="UP000002012"/>
    </source>
</evidence>
<dbReference type="RefSeq" id="WP_013010679.1">
    <property type="nucleotide sequence ID" value="NC_013943.1"/>
</dbReference>
<evidence type="ECO:0000256" key="1">
    <source>
        <dbReference type="ARBA" id="ARBA00022723"/>
    </source>
</evidence>
<accession>D4H809</accession>
<dbReference type="Pfam" id="PF00037">
    <property type="entry name" value="Fer4"/>
    <property type="match status" value="1"/>
</dbReference>
<evidence type="ECO:0000256" key="3">
    <source>
        <dbReference type="ARBA" id="ARBA00023014"/>
    </source>
</evidence>
<gene>
    <name evidence="5" type="ordered locus">Dacet_1388</name>
</gene>
<dbReference type="OrthoDB" id="9778602at2"/>
<proteinExistence type="predicted"/>